<reference evidence="1" key="1">
    <citation type="journal article" date="2015" name="Nature">
        <title>Complex archaea that bridge the gap between prokaryotes and eukaryotes.</title>
        <authorList>
            <person name="Spang A."/>
            <person name="Saw J.H."/>
            <person name="Jorgensen S.L."/>
            <person name="Zaremba-Niedzwiedzka K."/>
            <person name="Martijn J."/>
            <person name="Lind A.E."/>
            <person name="van Eijk R."/>
            <person name="Schleper C."/>
            <person name="Guy L."/>
            <person name="Ettema T.J."/>
        </authorList>
    </citation>
    <scope>NUCLEOTIDE SEQUENCE</scope>
</reference>
<comment type="caution">
    <text evidence="1">The sequence shown here is derived from an EMBL/GenBank/DDBJ whole genome shotgun (WGS) entry which is preliminary data.</text>
</comment>
<accession>A0A0F9DLZ8</accession>
<dbReference type="EMBL" id="LAZR01041035">
    <property type="protein sequence ID" value="KKL13008.1"/>
    <property type="molecule type" value="Genomic_DNA"/>
</dbReference>
<sequence>MRKRLFSDCDDTLLIYDSIGERHPFGYLQREPYHINEPLVNSIVAWAYDNPCSMIVVWSGGGADYARTITDIVFPYTHDIQTMVKDRTTFYLVRSGDIVIDDMADSVEVPTKVFRPDEWRYP</sequence>
<dbReference type="AlphaFoldDB" id="A0A0F9DLZ8"/>
<evidence type="ECO:0000313" key="1">
    <source>
        <dbReference type="EMBL" id="KKL13008.1"/>
    </source>
</evidence>
<name>A0A0F9DLZ8_9ZZZZ</name>
<proteinExistence type="predicted"/>
<gene>
    <name evidence="1" type="ORF">LCGC14_2530060</name>
</gene>
<organism evidence="1">
    <name type="scientific">marine sediment metagenome</name>
    <dbReference type="NCBI Taxonomy" id="412755"/>
    <lineage>
        <taxon>unclassified sequences</taxon>
        <taxon>metagenomes</taxon>
        <taxon>ecological metagenomes</taxon>
    </lineage>
</organism>
<evidence type="ECO:0008006" key="2">
    <source>
        <dbReference type="Google" id="ProtNLM"/>
    </source>
</evidence>
<protein>
    <recommendedName>
        <fullName evidence="2">FCP1 homology domain-containing protein</fullName>
    </recommendedName>
</protein>